<evidence type="ECO:0000313" key="6">
    <source>
        <dbReference type="EMBL" id="TSD09200.1"/>
    </source>
</evidence>
<feature type="compositionally biased region" description="Basic and acidic residues" evidence="3">
    <location>
        <begin position="118"/>
        <end position="131"/>
    </location>
</feature>
<feature type="region of interest" description="Disordered" evidence="3">
    <location>
        <begin position="1"/>
        <end position="22"/>
    </location>
</feature>
<keyword evidence="2" id="KW-0804">Transcription</keyword>
<dbReference type="InterPro" id="IPR000812">
    <property type="entry name" value="TFIIB"/>
</dbReference>
<dbReference type="InterPro" id="IPR036915">
    <property type="entry name" value="Cyclin-like_sf"/>
</dbReference>
<dbReference type="AlphaFoldDB" id="A0A554MWM0"/>
<dbReference type="Gene3D" id="1.10.472.170">
    <property type="match status" value="1"/>
</dbReference>
<feature type="region of interest" description="Disordered" evidence="3">
    <location>
        <begin position="312"/>
        <end position="333"/>
    </location>
</feature>
<dbReference type="PRINTS" id="PR00685">
    <property type="entry name" value="TIFACTORIIB"/>
</dbReference>
<reference evidence="6 7" key="1">
    <citation type="submission" date="2018-06" db="EMBL/GenBank/DDBJ databases">
        <title>Natronomonas sp. F16-60 a new haloarchaeon isolated from a solar saltern of Isla Cristina, Huelva, Spain.</title>
        <authorList>
            <person name="Duran-Viseras A."/>
            <person name="Sanchez-Porro C."/>
            <person name="Ventosa A."/>
        </authorList>
    </citation>
    <scope>NUCLEOTIDE SEQUENCE [LARGE SCALE GENOMIC DNA]</scope>
    <source>
        <strain evidence="6 7">F16-60</strain>
    </source>
</reference>
<evidence type="ECO:0000256" key="1">
    <source>
        <dbReference type="ARBA" id="ARBA00023015"/>
    </source>
</evidence>
<dbReference type="PANTHER" id="PTHR11618:SF13">
    <property type="entry name" value="TRANSCRIPTION INITIATION FACTOR IIB"/>
    <property type="match status" value="1"/>
</dbReference>
<protein>
    <submittedName>
        <fullName evidence="6">Uncharacterized protein</fullName>
    </submittedName>
</protein>
<dbReference type="InterPro" id="IPR013150">
    <property type="entry name" value="TFIIB_cyclin"/>
</dbReference>
<feature type="region of interest" description="Disordered" evidence="3">
    <location>
        <begin position="60"/>
        <end position="97"/>
    </location>
</feature>
<feature type="region of interest" description="Disordered" evidence="3">
    <location>
        <begin position="204"/>
        <end position="264"/>
    </location>
</feature>
<dbReference type="SUPFAM" id="SSF47954">
    <property type="entry name" value="Cyclin-like"/>
    <property type="match status" value="1"/>
</dbReference>
<feature type="domain" description="RelE toxin-related" evidence="5">
    <location>
        <begin position="116"/>
        <end position="187"/>
    </location>
</feature>
<dbReference type="GO" id="GO:0070897">
    <property type="term" value="P:transcription preinitiation complex assembly"/>
    <property type="evidence" value="ECO:0007669"/>
    <property type="project" value="InterPro"/>
</dbReference>
<feature type="compositionally biased region" description="Basic and acidic residues" evidence="3">
    <location>
        <begin position="204"/>
        <end position="213"/>
    </location>
</feature>
<accession>A0A554MWM0</accession>
<name>A0A554MWM0_9EURY</name>
<dbReference type="GO" id="GO:0097550">
    <property type="term" value="C:transcription preinitiation complex"/>
    <property type="evidence" value="ECO:0007669"/>
    <property type="project" value="TreeGrafter"/>
</dbReference>
<dbReference type="GO" id="GO:0017025">
    <property type="term" value="F:TBP-class protein binding"/>
    <property type="evidence" value="ECO:0007669"/>
    <property type="project" value="InterPro"/>
</dbReference>
<dbReference type="EMBL" id="QMDX01000016">
    <property type="protein sequence ID" value="TSD09200.1"/>
    <property type="molecule type" value="Genomic_DNA"/>
</dbReference>
<dbReference type="InterPro" id="IPR058996">
    <property type="entry name" value="Toxin-rel_dom"/>
</dbReference>
<dbReference type="Proteomes" id="UP000319894">
    <property type="component" value="Unassembled WGS sequence"/>
</dbReference>
<keyword evidence="1" id="KW-0805">Transcription regulation</keyword>
<sequence length="664" mass="72240">MNGLLKAEQLPDDAAETDFSEGDRLTVYLRDRSNTDATDARDVDLEFVLAPRTVAERYSPAAAEPYAASHREILPGEDADETTPAVTPDPEEELDADPDAMLLDPPEEVRASVTPTSHARDRYASRVRCPESDRPSLEAAWRSAVPVDPKPFAEADGDGGAPDAVRYAPELNVAFIRRGERVRTVLHGFGFSYDMVATVKTLGHDPKPGEDSVRVPTSEQSVRPAVRPVLDAERQTDTASVTDSRARNPPGFIDEWPAPDPRPPVDAVGTTAVVRRVPRAVPEKTAPAIERLPPEPRTPPGAVETEAAVKSYTTPTATKGSPETEALSKSGNLRSFDRVREELDRLEAAGHDVTGLRIEDVEAVCADCGLVVSIDALERKPGLKAHAPEGSERDGEWAVEPTKELQVDKGLHTTFFLSTDGKGNTLSPERKDKMERLRRRHKRFTMHDKRDKRLNEGFRDIGMLGANLELPEHVTTDASRYLEAAKEARLPGGRMAWESLAAGAVLLAGRKAGVERTPAQIAEHAKTSRERVCAAVRKIRVQTDVDVPPVRDRAVGRVVAALDDELDVATGIDLVRVAERLMDVTDREAIAPGTARMTVAGAAVYAADRLTDGKAVTQADVVRAVEATVPTSRWKISNYSRELHDASERRHQPTAAVAGLVADD</sequence>
<evidence type="ECO:0000259" key="5">
    <source>
        <dbReference type="Pfam" id="PF26442"/>
    </source>
</evidence>
<dbReference type="Pfam" id="PF00382">
    <property type="entry name" value="TFIIB"/>
    <property type="match status" value="1"/>
</dbReference>
<evidence type="ECO:0000256" key="3">
    <source>
        <dbReference type="SAM" id="MobiDB-lite"/>
    </source>
</evidence>
<gene>
    <name evidence="6" type="ORF">DP107_16880</name>
</gene>
<proteinExistence type="predicted"/>
<feature type="domain" description="Transcription factor TFIIB cyclin-like" evidence="4">
    <location>
        <begin position="451"/>
        <end position="530"/>
    </location>
</feature>
<dbReference type="InParanoid" id="A0A554MWM0"/>
<comment type="caution">
    <text evidence="6">The sequence shown here is derived from an EMBL/GenBank/DDBJ whole genome shotgun (WGS) entry which is preliminary data.</text>
</comment>
<organism evidence="6 7">
    <name type="scientific">Haloglomus irregulare</name>
    <dbReference type="NCBI Taxonomy" id="2234134"/>
    <lineage>
        <taxon>Archaea</taxon>
        <taxon>Methanobacteriati</taxon>
        <taxon>Methanobacteriota</taxon>
        <taxon>Stenosarchaea group</taxon>
        <taxon>Halobacteria</taxon>
        <taxon>Halobacteriales</taxon>
        <taxon>Natronomonadaceae</taxon>
        <taxon>Haloglomus</taxon>
    </lineage>
</organism>
<feature type="compositionally biased region" description="Acidic residues" evidence="3">
    <location>
        <begin position="10"/>
        <end position="20"/>
    </location>
</feature>
<evidence type="ECO:0000313" key="7">
    <source>
        <dbReference type="Proteomes" id="UP000319894"/>
    </source>
</evidence>
<dbReference type="PANTHER" id="PTHR11618">
    <property type="entry name" value="TRANSCRIPTION INITIATION FACTOR IIB-RELATED"/>
    <property type="match status" value="1"/>
</dbReference>
<feature type="region of interest" description="Disordered" evidence="3">
    <location>
        <begin position="109"/>
        <end position="131"/>
    </location>
</feature>
<evidence type="ECO:0000259" key="4">
    <source>
        <dbReference type="Pfam" id="PF00382"/>
    </source>
</evidence>
<evidence type="ECO:0000256" key="2">
    <source>
        <dbReference type="ARBA" id="ARBA00023163"/>
    </source>
</evidence>
<dbReference type="OrthoDB" id="261013at2157"/>
<dbReference type="CDD" id="cd00043">
    <property type="entry name" value="CYCLIN_SF"/>
    <property type="match status" value="1"/>
</dbReference>
<keyword evidence="7" id="KW-1185">Reference proteome</keyword>
<dbReference type="Pfam" id="PF26442">
    <property type="entry name" value="Halo_toxin"/>
    <property type="match status" value="1"/>
</dbReference>